<feature type="domain" description="Periplasmic binding protein" evidence="5">
    <location>
        <begin position="49"/>
        <end position="301"/>
    </location>
</feature>
<feature type="signal peptide" evidence="4">
    <location>
        <begin position="1"/>
        <end position="17"/>
    </location>
</feature>
<dbReference type="AlphaFoldDB" id="A0A9D2H7E1"/>
<evidence type="ECO:0000256" key="4">
    <source>
        <dbReference type="SAM" id="SignalP"/>
    </source>
</evidence>
<protein>
    <submittedName>
        <fullName evidence="6">Substrate-binding domain-containing protein</fullName>
    </submittedName>
</protein>
<dbReference type="PANTHER" id="PTHR46847:SF2">
    <property type="entry name" value="ABC TRANSPORTER SUGAR-BINDING PROTEIN"/>
    <property type="match status" value="1"/>
</dbReference>
<dbReference type="EMBL" id="DXAK01000008">
    <property type="protein sequence ID" value="HJA05923.1"/>
    <property type="molecule type" value="Genomic_DNA"/>
</dbReference>
<dbReference type="InterPro" id="IPR028082">
    <property type="entry name" value="Peripla_BP_I"/>
</dbReference>
<dbReference type="SUPFAM" id="SSF53822">
    <property type="entry name" value="Periplasmic binding protein-like I"/>
    <property type="match status" value="1"/>
</dbReference>
<evidence type="ECO:0000256" key="2">
    <source>
        <dbReference type="ARBA" id="ARBA00007639"/>
    </source>
</evidence>
<comment type="similarity">
    <text evidence="2">Belongs to the bacterial solute-binding protein 2 family.</text>
</comment>
<dbReference type="PANTHER" id="PTHR46847">
    <property type="entry name" value="D-ALLOSE-BINDING PERIPLASMIC PROTEIN-RELATED"/>
    <property type="match status" value="1"/>
</dbReference>
<evidence type="ECO:0000313" key="7">
    <source>
        <dbReference type="Proteomes" id="UP000824223"/>
    </source>
</evidence>
<dbReference type="InterPro" id="IPR025997">
    <property type="entry name" value="SBP_2_dom"/>
</dbReference>
<reference evidence="6" key="2">
    <citation type="submission" date="2021-04" db="EMBL/GenBank/DDBJ databases">
        <authorList>
            <person name="Gilroy R."/>
        </authorList>
    </citation>
    <scope>NUCLEOTIDE SEQUENCE</scope>
    <source>
        <strain evidence="6">ChiSjej2B20-11307</strain>
    </source>
</reference>
<comment type="caution">
    <text evidence="6">The sequence shown here is derived from an EMBL/GenBank/DDBJ whole genome shotgun (WGS) entry which is preliminary data.</text>
</comment>
<dbReference type="Proteomes" id="UP000824223">
    <property type="component" value="Unassembled WGS sequence"/>
</dbReference>
<evidence type="ECO:0000256" key="3">
    <source>
        <dbReference type="ARBA" id="ARBA00022729"/>
    </source>
</evidence>
<sequence>MKRKLTVIILTAAFAAAFLPGCKKNVGTPEDNPVQEDTQETAAEEEYIFAYSCGDLSDPFYDVLKESIRTGVEEQGHRLIVKDAGQDSAQQAQQLTKLAEDGVDAVFLCPLDEETITPSLEMLDEAGIPVIDLSVRLDKDELFDVFVGSDERNAGKVCGEDLLERRPLGGTLVIVENSENSLVNERITGFEEAVQNGGFEVIKRIDAGKTSEGVQKEIRQLLSGDDQIDAVMCGDDQMASEVLTALEELEDTGLIVYGVGGSPEIKKVLSDPESPMVGTGALSPINIGKTAVKAALSIIDGGLYEKEISVETFLINRDNLEMYGIDGWQ</sequence>
<dbReference type="Pfam" id="PF13407">
    <property type="entry name" value="Peripla_BP_4"/>
    <property type="match status" value="1"/>
</dbReference>
<feature type="chain" id="PRO_5038498031" evidence="4">
    <location>
        <begin position="18"/>
        <end position="329"/>
    </location>
</feature>
<proteinExistence type="inferred from homology"/>
<evidence type="ECO:0000259" key="5">
    <source>
        <dbReference type="Pfam" id="PF13407"/>
    </source>
</evidence>
<name>A0A9D2H7E1_9FIRM</name>
<reference evidence="6" key="1">
    <citation type="journal article" date="2021" name="PeerJ">
        <title>Extensive microbial diversity within the chicken gut microbiome revealed by metagenomics and culture.</title>
        <authorList>
            <person name="Gilroy R."/>
            <person name="Ravi A."/>
            <person name="Getino M."/>
            <person name="Pursley I."/>
            <person name="Horton D.L."/>
            <person name="Alikhan N.F."/>
            <person name="Baker D."/>
            <person name="Gharbi K."/>
            <person name="Hall N."/>
            <person name="Watson M."/>
            <person name="Adriaenssens E.M."/>
            <person name="Foster-Nyarko E."/>
            <person name="Jarju S."/>
            <person name="Secka A."/>
            <person name="Antonio M."/>
            <person name="Oren A."/>
            <person name="Chaudhuri R.R."/>
            <person name="La Ragione R."/>
            <person name="Hildebrand F."/>
            <person name="Pallen M.J."/>
        </authorList>
    </citation>
    <scope>NUCLEOTIDE SEQUENCE</scope>
    <source>
        <strain evidence="6">ChiSjej2B20-11307</strain>
    </source>
</reference>
<evidence type="ECO:0000256" key="1">
    <source>
        <dbReference type="ARBA" id="ARBA00004196"/>
    </source>
</evidence>
<dbReference type="GO" id="GO:0030313">
    <property type="term" value="C:cell envelope"/>
    <property type="evidence" value="ECO:0007669"/>
    <property type="project" value="UniProtKB-SubCell"/>
</dbReference>
<keyword evidence="3 4" id="KW-0732">Signal</keyword>
<evidence type="ECO:0000313" key="6">
    <source>
        <dbReference type="EMBL" id="HJA05923.1"/>
    </source>
</evidence>
<organism evidence="6 7">
    <name type="scientific">Candidatus Mediterraneibacter pullicola</name>
    <dbReference type="NCBI Taxonomy" id="2838682"/>
    <lineage>
        <taxon>Bacteria</taxon>
        <taxon>Bacillati</taxon>
        <taxon>Bacillota</taxon>
        <taxon>Clostridia</taxon>
        <taxon>Lachnospirales</taxon>
        <taxon>Lachnospiraceae</taxon>
        <taxon>Mediterraneibacter</taxon>
    </lineage>
</organism>
<dbReference type="Gene3D" id="3.40.50.2300">
    <property type="match status" value="2"/>
</dbReference>
<accession>A0A9D2H7E1</accession>
<gene>
    <name evidence="6" type="ORF">H9798_02065</name>
</gene>
<comment type="subcellular location">
    <subcellularLocation>
        <location evidence="1">Cell envelope</location>
    </subcellularLocation>
</comment>
<dbReference type="GO" id="GO:0030246">
    <property type="term" value="F:carbohydrate binding"/>
    <property type="evidence" value="ECO:0007669"/>
    <property type="project" value="UniProtKB-ARBA"/>
</dbReference>